<organism evidence="5 6">
    <name type="scientific">Haloquadratum walsbyi J07HQW2</name>
    <dbReference type="NCBI Taxonomy" id="1238425"/>
    <lineage>
        <taxon>Archaea</taxon>
        <taxon>Methanobacteriati</taxon>
        <taxon>Methanobacteriota</taxon>
        <taxon>Stenosarchaea group</taxon>
        <taxon>Halobacteria</taxon>
        <taxon>Halobacteriales</taxon>
        <taxon>Haloferacaceae</taxon>
        <taxon>Haloquadratum</taxon>
    </lineage>
</organism>
<gene>
    <name evidence="5" type="ORF">J07HQW2_00916</name>
</gene>
<dbReference type="Pfam" id="PF01625">
    <property type="entry name" value="PMSR"/>
    <property type="match status" value="1"/>
</dbReference>
<dbReference type="GO" id="GO:0008113">
    <property type="term" value="F:peptide-methionine (S)-S-oxide reductase activity"/>
    <property type="evidence" value="ECO:0007669"/>
    <property type="project" value="UniProtKB-EC"/>
</dbReference>
<dbReference type="PANTHER" id="PTHR43774">
    <property type="entry name" value="PEPTIDE METHIONINE SULFOXIDE REDUCTASE"/>
    <property type="match status" value="1"/>
</dbReference>
<proteinExistence type="predicted"/>
<evidence type="ECO:0000313" key="5">
    <source>
        <dbReference type="EMBL" id="ERG94482.1"/>
    </source>
</evidence>
<evidence type="ECO:0000259" key="4">
    <source>
        <dbReference type="Pfam" id="PF01625"/>
    </source>
</evidence>
<dbReference type="HOGENOM" id="CLU_031040_6_1_2"/>
<evidence type="ECO:0000313" key="6">
    <source>
        <dbReference type="Proteomes" id="UP000030710"/>
    </source>
</evidence>
<evidence type="ECO:0000256" key="2">
    <source>
        <dbReference type="ARBA" id="ARBA00023002"/>
    </source>
</evidence>
<feature type="region of interest" description="Disordered" evidence="3">
    <location>
        <begin position="1"/>
        <end position="20"/>
    </location>
</feature>
<protein>
    <recommendedName>
        <fullName evidence="1">peptide-methionine (S)-S-oxide reductase</fullName>
        <ecNumber evidence="1">1.8.4.11</ecNumber>
    </recommendedName>
</protein>
<reference evidence="5 6" key="1">
    <citation type="journal article" date="2013" name="PLoS ONE">
        <title>Assembly-driven community genomics of a hypersaline microbial ecosystem.</title>
        <authorList>
            <person name="Podell S."/>
            <person name="Ugalde J.A."/>
            <person name="Narasingarao P."/>
            <person name="Banfield J.F."/>
            <person name="Heidelberg K.B."/>
            <person name="Allen E.E."/>
        </authorList>
    </citation>
    <scope>NUCLEOTIDE SEQUENCE [LARGE SCALE GENOMIC DNA]</scope>
    <source>
        <strain evidence="6">J07HQW2</strain>
    </source>
</reference>
<accession>U1PLB1</accession>
<evidence type="ECO:0000256" key="1">
    <source>
        <dbReference type="ARBA" id="ARBA00012502"/>
    </source>
</evidence>
<dbReference type="Gene3D" id="3.30.1060.10">
    <property type="entry name" value="Peptide methionine sulphoxide reductase MsrA"/>
    <property type="match status" value="1"/>
</dbReference>
<name>U1PLB1_9EURY</name>
<keyword evidence="2" id="KW-0560">Oxidoreductase</keyword>
<dbReference type="RefSeq" id="WP_021053973.1">
    <property type="nucleotide sequence ID" value="NZ_KE356561.1"/>
</dbReference>
<dbReference type="Proteomes" id="UP000030710">
    <property type="component" value="Unassembled WGS sequence"/>
</dbReference>
<dbReference type="PANTHER" id="PTHR43774:SF1">
    <property type="entry name" value="PEPTIDE METHIONINE SULFOXIDE REDUCTASE MSRA 2"/>
    <property type="match status" value="1"/>
</dbReference>
<dbReference type="STRING" id="1238425.J07HQW2_00916"/>
<evidence type="ECO:0000256" key="3">
    <source>
        <dbReference type="SAM" id="MobiDB-lite"/>
    </source>
</evidence>
<dbReference type="EMBL" id="KE356561">
    <property type="protein sequence ID" value="ERG94482.1"/>
    <property type="molecule type" value="Genomic_DNA"/>
</dbReference>
<sequence length="205" mass="22651">MEITPAGIEEYDESAPTPAQTETATFGLGCFWGPDARFGSVDGVIRTRVGYAGGTVEDPTYHDLGEHTEAVQVTYDPDKTTYTTLLMMALDSHDLHRQPAKRQYQNILFPTASQKKTVQTVLDSQGLDVDSIATRVVSSPSPFYHAEDYHQKYHLRSKRWAIEAFDDAGYDEEALRESPAAAILNADAAGHDTDITETVADTLRH</sequence>
<dbReference type="eggNOG" id="arCOG02816">
    <property type="taxonomic scope" value="Archaea"/>
</dbReference>
<dbReference type="SUPFAM" id="SSF55068">
    <property type="entry name" value="Peptide methionine sulfoxide reductase"/>
    <property type="match status" value="1"/>
</dbReference>
<dbReference type="InterPro" id="IPR036509">
    <property type="entry name" value="Met_Sox_Rdtase_MsrA_sf"/>
</dbReference>
<dbReference type="AlphaFoldDB" id="U1PLB1"/>
<feature type="domain" description="Peptide methionine sulphoxide reductase MsrA" evidence="4">
    <location>
        <begin position="23"/>
        <end position="157"/>
    </location>
</feature>
<dbReference type="InterPro" id="IPR002569">
    <property type="entry name" value="Met_Sox_Rdtase_MsrA_dom"/>
</dbReference>
<dbReference type="EC" id="1.8.4.11" evidence="1"/>